<proteinExistence type="predicted"/>
<dbReference type="Gene3D" id="3.90.1520.10">
    <property type="entry name" value="H-NOX domain"/>
    <property type="match status" value="1"/>
</dbReference>
<dbReference type="InterPro" id="IPR024096">
    <property type="entry name" value="NO_sig/Golgi_transp_ligand-bd"/>
</dbReference>
<organism evidence="2">
    <name type="scientific">uncultured Thiotrichaceae bacterium</name>
    <dbReference type="NCBI Taxonomy" id="298394"/>
    <lineage>
        <taxon>Bacteria</taxon>
        <taxon>Pseudomonadati</taxon>
        <taxon>Pseudomonadota</taxon>
        <taxon>Gammaproteobacteria</taxon>
        <taxon>Thiotrichales</taxon>
        <taxon>Thiotrichaceae</taxon>
        <taxon>environmental samples</taxon>
    </lineage>
</organism>
<dbReference type="SUPFAM" id="SSF111126">
    <property type="entry name" value="Ligand-binding domain in the NO signalling and Golgi transport"/>
    <property type="match status" value="1"/>
</dbReference>
<protein>
    <submittedName>
        <fullName evidence="2">Guanylate cyclase-related protein</fullName>
    </submittedName>
</protein>
<dbReference type="EMBL" id="CACVAV010000020">
    <property type="protein sequence ID" value="CAA6801188.1"/>
    <property type="molecule type" value="Genomic_DNA"/>
</dbReference>
<evidence type="ECO:0000259" key="1">
    <source>
        <dbReference type="Pfam" id="PF07700"/>
    </source>
</evidence>
<evidence type="ECO:0000313" key="2">
    <source>
        <dbReference type="EMBL" id="CAA6801188.1"/>
    </source>
</evidence>
<sequence length="180" mass="20446">MKGIVFTEFLEMVADKFSDDMVDDIIDDSDLESEGIYTSVGTYSHKEIVKLVVSLSRRTGIEVEDLIRVFGQHLFGRFYQLHPAFFSENGGVFTFLESVEHYIHVEVRKLYPDASLPSFVTEREGEKVLIMTYSSQHPFSTLAQGLLRGCMDYFKVDAEIIMKDLSAGKGTHAEFRIVKA</sequence>
<gene>
    <name evidence="2" type="ORF">HELGO_WM28189</name>
</gene>
<dbReference type="InterPro" id="IPR011644">
    <property type="entry name" value="Heme_NO-bd"/>
</dbReference>
<name>A0A6S6SED9_9GAMM</name>
<reference evidence="2" key="1">
    <citation type="submission" date="2020-01" db="EMBL/GenBank/DDBJ databases">
        <authorList>
            <person name="Meier V. D."/>
            <person name="Meier V D."/>
        </authorList>
    </citation>
    <scope>NUCLEOTIDE SEQUENCE</scope>
    <source>
        <strain evidence="2">HLG_WM_MAG_08</strain>
    </source>
</reference>
<dbReference type="Pfam" id="PF07700">
    <property type="entry name" value="HNOB"/>
    <property type="match status" value="1"/>
</dbReference>
<feature type="domain" description="Heme NO-binding" evidence="1">
    <location>
        <begin position="2"/>
        <end position="160"/>
    </location>
</feature>
<dbReference type="GO" id="GO:0020037">
    <property type="term" value="F:heme binding"/>
    <property type="evidence" value="ECO:0007669"/>
    <property type="project" value="InterPro"/>
</dbReference>
<dbReference type="AlphaFoldDB" id="A0A6S6SED9"/>
<accession>A0A6S6SED9</accession>
<dbReference type="InterPro" id="IPR038158">
    <property type="entry name" value="H-NOX_domain_sf"/>
</dbReference>